<dbReference type="Gene3D" id="3.40.50.1820">
    <property type="entry name" value="alpha/beta hydrolase"/>
    <property type="match status" value="1"/>
</dbReference>
<sequence>MRLTLVGRCTITQRVPAPCHQRNDAPILTIPCQDISQTAKTAEQAAHALWHFAQTWFFEFPHYKPGDNRISPGAESYGSPYEPGFQRSLEDLGARYLHIRALGIVNGFRNCVLTPYLHKTYGIQIFGKVNDECIESVINAYSQQGHALYDISRPTNDPFPSPHMYGYLTEGPVLAALGVPVNYSEVSSAVAANSLTSHDMLLGGFLDSLAYVLDAGVKVHLVYGDRDYVCGSIGGERVSLAIPHARRSAFVEAGYAPLVTAVDGVAGHEVPSYQPVAAYESFRRATFDLDIATGLVPDVWHIKNVPSERPAARCYVLNPLTYLPEVWEMVEAGTAVVRDWFVVGGETGGEHGEPSDTTGELSEGL</sequence>
<keyword evidence="4 7" id="KW-0378">Hydrolase</keyword>
<dbReference type="SUPFAM" id="SSF53474">
    <property type="entry name" value="alpha/beta-Hydrolases"/>
    <property type="match status" value="1"/>
</dbReference>
<dbReference type="InterPro" id="IPR001563">
    <property type="entry name" value="Peptidase_S10"/>
</dbReference>
<evidence type="ECO:0000313" key="7">
    <source>
        <dbReference type="EMBL" id="KAK1764020.1"/>
    </source>
</evidence>
<evidence type="ECO:0000256" key="3">
    <source>
        <dbReference type="ARBA" id="ARBA00022670"/>
    </source>
</evidence>
<evidence type="ECO:0000256" key="5">
    <source>
        <dbReference type="ARBA" id="ARBA00023180"/>
    </source>
</evidence>
<evidence type="ECO:0000256" key="2">
    <source>
        <dbReference type="ARBA" id="ARBA00022645"/>
    </source>
</evidence>
<keyword evidence="3" id="KW-0645">Protease</keyword>
<dbReference type="RefSeq" id="XP_060280233.1">
    <property type="nucleotide sequence ID" value="XM_060432539.1"/>
</dbReference>
<keyword evidence="5" id="KW-0325">Glycoprotein</keyword>
<organism evidence="7 8">
    <name type="scientific">Phialemonium atrogriseum</name>
    <dbReference type="NCBI Taxonomy" id="1093897"/>
    <lineage>
        <taxon>Eukaryota</taxon>
        <taxon>Fungi</taxon>
        <taxon>Dikarya</taxon>
        <taxon>Ascomycota</taxon>
        <taxon>Pezizomycotina</taxon>
        <taxon>Sordariomycetes</taxon>
        <taxon>Sordariomycetidae</taxon>
        <taxon>Cephalothecales</taxon>
        <taxon>Cephalothecaceae</taxon>
        <taxon>Phialemonium</taxon>
    </lineage>
</organism>
<accession>A0AAJ0BTJ2</accession>
<dbReference type="Proteomes" id="UP001244011">
    <property type="component" value="Unassembled WGS sequence"/>
</dbReference>
<gene>
    <name evidence="7" type="ORF">QBC33DRAFT_613434</name>
</gene>
<dbReference type="GO" id="GO:0004185">
    <property type="term" value="F:serine-type carboxypeptidase activity"/>
    <property type="evidence" value="ECO:0007669"/>
    <property type="project" value="InterPro"/>
</dbReference>
<dbReference type="AlphaFoldDB" id="A0AAJ0BTJ2"/>
<proteinExistence type="inferred from homology"/>
<dbReference type="Pfam" id="PF00450">
    <property type="entry name" value="Peptidase_S10"/>
    <property type="match status" value="1"/>
</dbReference>
<protein>
    <submittedName>
        <fullName evidence="7">Alpha/Beta hydrolase protein</fullName>
    </submittedName>
</protein>
<dbReference type="GO" id="GO:0006508">
    <property type="term" value="P:proteolysis"/>
    <property type="evidence" value="ECO:0007669"/>
    <property type="project" value="UniProtKB-KW"/>
</dbReference>
<dbReference type="GeneID" id="85315726"/>
<comment type="caution">
    <text evidence="7">The sequence shown here is derived from an EMBL/GenBank/DDBJ whole genome shotgun (WGS) entry which is preliminary data.</text>
</comment>
<evidence type="ECO:0000313" key="8">
    <source>
        <dbReference type="Proteomes" id="UP001244011"/>
    </source>
</evidence>
<evidence type="ECO:0000256" key="1">
    <source>
        <dbReference type="ARBA" id="ARBA00009431"/>
    </source>
</evidence>
<reference evidence="7" key="1">
    <citation type="submission" date="2023-06" db="EMBL/GenBank/DDBJ databases">
        <title>Genome-scale phylogeny and comparative genomics of the fungal order Sordariales.</title>
        <authorList>
            <consortium name="Lawrence Berkeley National Laboratory"/>
            <person name="Hensen N."/>
            <person name="Bonometti L."/>
            <person name="Westerberg I."/>
            <person name="Brannstrom I.O."/>
            <person name="Guillou S."/>
            <person name="Cros-Aarteil S."/>
            <person name="Calhoun S."/>
            <person name="Haridas S."/>
            <person name="Kuo A."/>
            <person name="Mondo S."/>
            <person name="Pangilinan J."/>
            <person name="Riley R."/>
            <person name="Labutti K."/>
            <person name="Andreopoulos B."/>
            <person name="Lipzen A."/>
            <person name="Chen C."/>
            <person name="Yanf M."/>
            <person name="Daum C."/>
            <person name="Ng V."/>
            <person name="Clum A."/>
            <person name="Steindorff A."/>
            <person name="Ohm R."/>
            <person name="Martin F."/>
            <person name="Silar P."/>
            <person name="Natvig D."/>
            <person name="Lalanne C."/>
            <person name="Gautier V."/>
            <person name="Ament-Velasquez S.L."/>
            <person name="Kruys A."/>
            <person name="Hutchinson M.I."/>
            <person name="Powell A.J."/>
            <person name="Barry K."/>
            <person name="Miller A.N."/>
            <person name="Grigoriev I.V."/>
            <person name="Debuchy R."/>
            <person name="Gladieux P."/>
            <person name="Thoren M.H."/>
            <person name="Johannesson H."/>
        </authorList>
    </citation>
    <scope>NUCLEOTIDE SEQUENCE</scope>
    <source>
        <strain evidence="7">8032-3</strain>
    </source>
</reference>
<evidence type="ECO:0000256" key="4">
    <source>
        <dbReference type="ARBA" id="ARBA00022801"/>
    </source>
</evidence>
<dbReference type="EMBL" id="MU839023">
    <property type="protein sequence ID" value="KAK1764020.1"/>
    <property type="molecule type" value="Genomic_DNA"/>
</dbReference>
<evidence type="ECO:0000256" key="6">
    <source>
        <dbReference type="SAM" id="MobiDB-lite"/>
    </source>
</evidence>
<keyword evidence="8" id="KW-1185">Reference proteome</keyword>
<dbReference type="InterPro" id="IPR029058">
    <property type="entry name" value="AB_hydrolase_fold"/>
</dbReference>
<comment type="similarity">
    <text evidence="1">Belongs to the peptidase S10 family.</text>
</comment>
<name>A0AAJ0BTJ2_9PEZI</name>
<keyword evidence="2" id="KW-0121">Carboxypeptidase</keyword>
<feature type="region of interest" description="Disordered" evidence="6">
    <location>
        <begin position="346"/>
        <end position="365"/>
    </location>
</feature>
<feature type="compositionally biased region" description="Polar residues" evidence="6">
    <location>
        <begin position="355"/>
        <end position="365"/>
    </location>
</feature>